<dbReference type="RefSeq" id="WP_118078937.1">
    <property type="nucleotide sequence ID" value="NZ_CP134815.1"/>
</dbReference>
<protein>
    <submittedName>
        <fullName evidence="1">Uncharacterized protein</fullName>
    </submittedName>
</protein>
<proteinExistence type="predicted"/>
<dbReference type="EMBL" id="QRYP01000002">
    <property type="protein sequence ID" value="RGV00732.1"/>
    <property type="molecule type" value="Genomic_DNA"/>
</dbReference>
<sequence>MTQREDKERNKTARECLGKFFYDLAKTCFLVMVAGNAVTIYADGELKIFNITSIIIGLFLTWLFAYIANKVLIKK</sequence>
<gene>
    <name evidence="1" type="ORF">DWW35_01605</name>
</gene>
<accession>A0A3R6A980</accession>
<dbReference type="Proteomes" id="UP000285236">
    <property type="component" value="Unassembled WGS sequence"/>
</dbReference>
<comment type="caution">
    <text evidence="1">The sequence shown here is derived from an EMBL/GenBank/DDBJ whole genome shotgun (WGS) entry which is preliminary data.</text>
</comment>
<evidence type="ECO:0000313" key="1">
    <source>
        <dbReference type="EMBL" id="RGV00732.1"/>
    </source>
</evidence>
<organism evidence="1 2">
    <name type="scientific">Segatella copri</name>
    <dbReference type="NCBI Taxonomy" id="165179"/>
    <lineage>
        <taxon>Bacteria</taxon>
        <taxon>Pseudomonadati</taxon>
        <taxon>Bacteroidota</taxon>
        <taxon>Bacteroidia</taxon>
        <taxon>Bacteroidales</taxon>
        <taxon>Prevotellaceae</taxon>
        <taxon>Segatella</taxon>
    </lineage>
</organism>
<reference evidence="1 2" key="1">
    <citation type="submission" date="2018-08" db="EMBL/GenBank/DDBJ databases">
        <title>A genome reference for cultivated species of the human gut microbiota.</title>
        <authorList>
            <person name="Zou Y."/>
            <person name="Xue W."/>
            <person name="Luo G."/>
        </authorList>
    </citation>
    <scope>NUCLEOTIDE SEQUENCE [LARGE SCALE GENOMIC DNA]</scope>
    <source>
        <strain evidence="1 2">AF15-25</strain>
    </source>
</reference>
<evidence type="ECO:0000313" key="2">
    <source>
        <dbReference type="Proteomes" id="UP000285236"/>
    </source>
</evidence>
<dbReference type="AlphaFoldDB" id="A0A3R6A980"/>
<name>A0A3R6A980_9BACT</name>